<reference evidence="2" key="1">
    <citation type="submission" date="2016-04" db="EMBL/GenBank/DDBJ databases">
        <title>Draft genome sequence of Paludibacter jiangxiensis strain NM7.</title>
        <authorList>
            <person name="Qiu Y."/>
            <person name="Matsuura N."/>
            <person name="Ohashi A."/>
            <person name="Tourlousse M.D."/>
            <person name="Sekiguchi Y."/>
        </authorList>
    </citation>
    <scope>NUCLEOTIDE SEQUENCE [LARGE SCALE GENOMIC DNA]</scope>
    <source>
        <strain evidence="2">NM7</strain>
    </source>
</reference>
<gene>
    <name evidence="1" type="ORF">PJIAN_216</name>
</gene>
<name>A0A161LE63_9BACT</name>
<evidence type="ECO:0000313" key="2">
    <source>
        <dbReference type="Proteomes" id="UP000076586"/>
    </source>
</evidence>
<proteinExistence type="predicted"/>
<dbReference type="AlphaFoldDB" id="A0A161LE63"/>
<dbReference type="STRING" id="681398.PJIAN_216"/>
<reference evidence="2" key="2">
    <citation type="journal article" date="2017" name="Genome Announc.">
        <title>Draft genome sequence of Paludibacter jiangxiensis NM7(T), a propionate-producing fermentative bacterium.</title>
        <authorList>
            <person name="Qiu Y.-L."/>
            <person name="Tourlousse D.M."/>
            <person name="Matsuura N."/>
            <person name="Ohashi A."/>
            <person name="Sekiguchi Y."/>
        </authorList>
    </citation>
    <scope>NUCLEOTIDE SEQUENCE [LARGE SCALE GENOMIC DNA]</scope>
    <source>
        <strain evidence="2">NM7</strain>
    </source>
</reference>
<comment type="caution">
    <text evidence="1">The sequence shown here is derived from an EMBL/GenBank/DDBJ whole genome shotgun (WGS) entry which is preliminary data.</text>
</comment>
<dbReference type="EMBL" id="BDCR01000002">
    <property type="protein sequence ID" value="GAT62457.1"/>
    <property type="molecule type" value="Genomic_DNA"/>
</dbReference>
<protein>
    <submittedName>
        <fullName evidence="1">Uncharacterized protein</fullName>
    </submittedName>
</protein>
<keyword evidence="2" id="KW-1185">Reference proteome</keyword>
<dbReference type="Proteomes" id="UP000076586">
    <property type="component" value="Unassembled WGS sequence"/>
</dbReference>
<organism evidence="1 2">
    <name type="scientific">Paludibacter jiangxiensis</name>
    <dbReference type="NCBI Taxonomy" id="681398"/>
    <lineage>
        <taxon>Bacteria</taxon>
        <taxon>Pseudomonadati</taxon>
        <taxon>Bacteroidota</taxon>
        <taxon>Bacteroidia</taxon>
        <taxon>Bacteroidales</taxon>
        <taxon>Paludibacteraceae</taxon>
        <taxon>Paludibacter</taxon>
    </lineage>
</organism>
<dbReference type="RefSeq" id="WP_068702800.1">
    <property type="nucleotide sequence ID" value="NZ_BDCR01000002.1"/>
</dbReference>
<accession>A0A161LE63</accession>
<sequence length="179" mass="20644">MNGHSSFQTVPFHLLIAGTCLWICNGMEAKAQNVIDTVKPLHISTDLKKMIRFSGYVPPRRSGLIISDSIKFNGIQTVKQLTINQFMKMTQAEEDKYKKLMEAIYKPLLEEQRRIIESGVGKGTFHYNAKVGYQDPMKMPTELLNENTHTEDKYQSWQAKEAEVMKKYERPQDKGNDKK</sequence>
<evidence type="ECO:0000313" key="1">
    <source>
        <dbReference type="EMBL" id="GAT62457.1"/>
    </source>
</evidence>